<dbReference type="Proteomes" id="UP000792374">
    <property type="component" value="Genome"/>
</dbReference>
<gene>
    <name evidence="1" type="ORF">CHREV_018</name>
</gene>
<sequence length="79" mass="9645">MNNIKIENNKYNVKDIFDLLEYNNYEEYFGDNDDRYYSLKLLKKIFNDTDKEINLIKHIEENTLMDIFGILCLNRKMLL</sequence>
<name>A0ABM9QK55_9POXV</name>
<evidence type="ECO:0000313" key="2">
    <source>
        <dbReference type="Proteomes" id="UP000792374"/>
    </source>
</evidence>
<dbReference type="RefSeq" id="YP_008004422.1">
    <property type="nucleotide sequence ID" value="NC_021249.1"/>
</dbReference>
<keyword evidence="2" id="KW-1185">Reference proteome</keyword>
<evidence type="ECO:0000313" key="1">
    <source>
        <dbReference type="EMBL" id="CCU55920.1"/>
    </source>
</evidence>
<dbReference type="GeneID" id="15613343"/>
<protein>
    <submittedName>
        <fullName evidence="1">N1R/p28-like protein</fullName>
    </submittedName>
</protein>
<proteinExistence type="predicted"/>
<dbReference type="EMBL" id="HF679133">
    <property type="protein sequence ID" value="CCU55920.1"/>
    <property type="molecule type" value="Genomic_DNA"/>
</dbReference>
<accession>A0ABM9QK55</accession>
<organism evidence="1 2">
    <name type="scientific">Choristoneura rosaceana entomopoxvirus 'L'</name>
    <dbReference type="NCBI Taxonomy" id="1293539"/>
    <lineage>
        <taxon>Viruses</taxon>
        <taxon>Varidnaviria</taxon>
        <taxon>Bamfordvirae</taxon>
        <taxon>Nucleocytoviricota</taxon>
        <taxon>Pokkesviricetes</taxon>
        <taxon>Chitovirales</taxon>
        <taxon>Poxviridae</taxon>
        <taxon>Entomopoxvirinae</taxon>
        <taxon>Betaentomopoxvirus</taxon>
        <taxon>Betaentomopoxvirus crosaceana</taxon>
        <taxon>Choristoneura rosaceana entomopoxvirus</taxon>
    </lineage>
</organism>
<reference evidence="1" key="1">
    <citation type="journal article" date="2013" name="J. Virol.">
        <title>New Insights into the Evolution of Entomopoxvirinae from the Complete Genome Sequences of Four Entomopoxviruses Infecting Adoxophyes honmai, Choristoneura biennis, Choristoneura rosaceana, and Mythimna separata.</title>
        <authorList>
            <person name="Theze J."/>
            <person name="Takatsuka J."/>
            <person name="Li Z."/>
            <person name="Gallais J."/>
            <person name="Doucet D."/>
            <person name="Arif B."/>
            <person name="Nakai M."/>
            <person name="Herniou E.A."/>
        </authorList>
    </citation>
    <scope>NUCLEOTIDE SEQUENCE</scope>
</reference>